<feature type="transmembrane region" description="Helical" evidence="1">
    <location>
        <begin position="75"/>
        <end position="94"/>
    </location>
</feature>
<dbReference type="EMBL" id="UINC01111541">
    <property type="protein sequence ID" value="SVC79835.1"/>
    <property type="molecule type" value="Genomic_DNA"/>
</dbReference>
<sequence length="236" mass="27193">GAVAFLITRRPGVKELPRDRLCAPMFALCMAAALIVLSTVKFFYYKLLYMFYPPVLVLSLVCLRRLRQPRRIVSSVLLVLQTCVFVGGLLYANMGFESTKWGIPRWLILGDTTSLNSFQTRAMFDAAVRMRERLAVDHQVLLHFHPEPGQQAAVYVGLTYYWEDYHYEQMRCESLWQARTKEEVISFLRSRGIGGIVVTGLDLAADRMPGRQHALVRMLKNRDEAFVFDEDFAFLR</sequence>
<protein>
    <submittedName>
        <fullName evidence="2">Uncharacterized protein</fullName>
    </submittedName>
</protein>
<accession>A0A382Q4G8</accession>
<dbReference type="AlphaFoldDB" id="A0A382Q4G8"/>
<name>A0A382Q4G8_9ZZZZ</name>
<feature type="non-terminal residue" evidence="2">
    <location>
        <position position="1"/>
    </location>
</feature>
<feature type="transmembrane region" description="Helical" evidence="1">
    <location>
        <begin position="21"/>
        <end position="37"/>
    </location>
</feature>
<keyword evidence="1" id="KW-0812">Transmembrane</keyword>
<keyword evidence="1" id="KW-0472">Membrane</keyword>
<reference evidence="2" key="1">
    <citation type="submission" date="2018-05" db="EMBL/GenBank/DDBJ databases">
        <authorList>
            <person name="Lanie J.A."/>
            <person name="Ng W.-L."/>
            <person name="Kazmierczak K.M."/>
            <person name="Andrzejewski T.M."/>
            <person name="Davidsen T.M."/>
            <person name="Wayne K.J."/>
            <person name="Tettelin H."/>
            <person name="Glass J.I."/>
            <person name="Rusch D."/>
            <person name="Podicherti R."/>
            <person name="Tsui H.-C.T."/>
            <person name="Winkler M.E."/>
        </authorList>
    </citation>
    <scope>NUCLEOTIDE SEQUENCE</scope>
</reference>
<keyword evidence="1" id="KW-1133">Transmembrane helix</keyword>
<organism evidence="2">
    <name type="scientific">marine metagenome</name>
    <dbReference type="NCBI Taxonomy" id="408172"/>
    <lineage>
        <taxon>unclassified sequences</taxon>
        <taxon>metagenomes</taxon>
        <taxon>ecological metagenomes</taxon>
    </lineage>
</organism>
<evidence type="ECO:0000313" key="2">
    <source>
        <dbReference type="EMBL" id="SVC79835.1"/>
    </source>
</evidence>
<feature type="transmembrane region" description="Helical" evidence="1">
    <location>
        <begin position="43"/>
        <end position="63"/>
    </location>
</feature>
<proteinExistence type="predicted"/>
<evidence type="ECO:0000256" key="1">
    <source>
        <dbReference type="SAM" id="Phobius"/>
    </source>
</evidence>
<gene>
    <name evidence="2" type="ORF">METZ01_LOCUS332689</name>
</gene>